<feature type="domain" description="Acyl-CoA oxidase/dehydrogenase middle" evidence="7">
    <location>
        <begin position="212"/>
        <end position="309"/>
    </location>
</feature>
<reference evidence="9 10" key="1">
    <citation type="submission" date="2017-04" db="EMBL/GenBank/DDBJ databases">
        <title>Draft genome sequence of Zooshikella ganghwensis VG4 isolated from Red Sea sediments.</title>
        <authorList>
            <person name="Rehman Z."/>
            <person name="Alam I."/>
            <person name="Kamau A."/>
            <person name="Bajic V."/>
            <person name="Leiknes T."/>
        </authorList>
    </citation>
    <scope>NUCLEOTIDE SEQUENCE [LARGE SCALE GENOMIC DNA]</scope>
    <source>
        <strain evidence="9 10">VG4</strain>
    </source>
</reference>
<dbReference type="InterPro" id="IPR009075">
    <property type="entry name" value="AcylCo_DH/oxidase_C"/>
</dbReference>
<dbReference type="Gene3D" id="1.20.140.10">
    <property type="entry name" value="Butyryl-CoA Dehydrogenase, subunit A, domain 3"/>
    <property type="match status" value="1"/>
</dbReference>
<dbReference type="GO" id="GO:0003995">
    <property type="term" value="F:acyl-CoA dehydrogenase activity"/>
    <property type="evidence" value="ECO:0007669"/>
    <property type="project" value="InterPro"/>
</dbReference>
<sequence>MTSQAIDSQVNTNEVHQEKDFSEFRKYAETHEVLNQATPLENYNAYSSDPILGHWFRTFSQSLAKANHAFDSNEKKCWEYGKCVGHELQSAGFLANKYIPEFLSHDRYGHRIDQVNYHPAYHQLMATAIKHGHHCLPWQSNYVNAHLIRAAIAYLHTQADPGSGCPLTMTFAAVPTLKKQPNIAAEWLPKVYAQHYDPDNKPFFMKKGVTIGMAMTEKQGGSDVRANTTTAKPLSKRGPGEPYDIVGHKWFCSAPMSDAFLVLAQSKGGLSCFLMPRWCPEGEKNQFFIQRLKNKMGNLSNASSEVEFRGALAWMIGEEGRGVNTIIDMVSLTRFDCIMGSSALMRQGVAQAIHYARQRKAFGKLLVEQPLMSNVLADLVIESEASLALGMRLAFALDQPEDAEQQMFIRLVTALGKYWVCKRAVQHTYEAMECIGGMGVVEETVMPRLYREAPVNAIWEGSGNIQCLDILRAMNKQPEVLDVFMQNLSQAKGSDLRFDKLLTKLKTQFKDVQHAEFNARRIVEQMAILLQASLLLQYGNSDVADAFLNSRLTEASHQYGTLPYGVNAKGIIDSALSL</sequence>
<dbReference type="SUPFAM" id="SSF56645">
    <property type="entry name" value="Acyl-CoA dehydrogenase NM domain-like"/>
    <property type="match status" value="1"/>
</dbReference>
<evidence type="ECO:0000313" key="9">
    <source>
        <dbReference type="EMBL" id="RDH44018.1"/>
    </source>
</evidence>
<evidence type="ECO:0000259" key="6">
    <source>
        <dbReference type="Pfam" id="PF00441"/>
    </source>
</evidence>
<evidence type="ECO:0000256" key="4">
    <source>
        <dbReference type="ARBA" id="ARBA00022827"/>
    </source>
</evidence>
<comment type="cofactor">
    <cofactor evidence="1 5">
        <name>FAD</name>
        <dbReference type="ChEBI" id="CHEBI:57692"/>
    </cofactor>
</comment>
<dbReference type="InterPro" id="IPR006091">
    <property type="entry name" value="Acyl-CoA_Oxase/DH_mid-dom"/>
</dbReference>
<name>A0A4P9VL06_9GAMM</name>
<gene>
    <name evidence="9" type="ORF">B9G39_11485</name>
</gene>
<dbReference type="SUPFAM" id="SSF47203">
    <property type="entry name" value="Acyl-CoA dehydrogenase C-terminal domain-like"/>
    <property type="match status" value="1"/>
</dbReference>
<dbReference type="Proteomes" id="UP000257039">
    <property type="component" value="Unassembled WGS sequence"/>
</dbReference>
<dbReference type="RefSeq" id="WP_094787238.1">
    <property type="nucleotide sequence ID" value="NZ_NDXW01000001.1"/>
</dbReference>
<keyword evidence="4 5" id="KW-0274">FAD</keyword>
<dbReference type="AlphaFoldDB" id="A0A4P9VL06"/>
<dbReference type="InterPro" id="IPR036250">
    <property type="entry name" value="AcylCo_DH-like_C"/>
</dbReference>
<evidence type="ECO:0000313" key="10">
    <source>
        <dbReference type="Proteomes" id="UP000257039"/>
    </source>
</evidence>
<comment type="similarity">
    <text evidence="2 5">Belongs to the acyl-CoA dehydrogenase family.</text>
</comment>
<feature type="domain" description="Acyl-CoA dehydrogenase/oxidase C-terminal" evidence="6">
    <location>
        <begin position="320"/>
        <end position="474"/>
    </location>
</feature>
<dbReference type="Pfam" id="PF18158">
    <property type="entry name" value="AidB_N"/>
    <property type="match status" value="1"/>
</dbReference>
<dbReference type="InterPro" id="IPR009100">
    <property type="entry name" value="AcylCoA_DH/oxidase_NM_dom_sf"/>
</dbReference>
<organism evidence="9 10">
    <name type="scientific">Zooshikella ganghwensis</name>
    <dbReference type="NCBI Taxonomy" id="202772"/>
    <lineage>
        <taxon>Bacteria</taxon>
        <taxon>Pseudomonadati</taxon>
        <taxon>Pseudomonadota</taxon>
        <taxon>Gammaproteobacteria</taxon>
        <taxon>Oceanospirillales</taxon>
        <taxon>Zooshikellaceae</taxon>
        <taxon>Zooshikella</taxon>
    </lineage>
</organism>
<evidence type="ECO:0000256" key="2">
    <source>
        <dbReference type="ARBA" id="ARBA00009347"/>
    </source>
</evidence>
<evidence type="ECO:0000256" key="5">
    <source>
        <dbReference type="RuleBase" id="RU362125"/>
    </source>
</evidence>
<feature type="domain" description="Adaptive response protein AidB N-terminal" evidence="8">
    <location>
        <begin position="35"/>
        <end position="198"/>
    </location>
</feature>
<dbReference type="Gene3D" id="6.10.250.600">
    <property type="match status" value="1"/>
</dbReference>
<accession>A0A4P9VL06</accession>
<dbReference type="PROSITE" id="PS00073">
    <property type="entry name" value="ACYL_COA_DH_2"/>
    <property type="match status" value="1"/>
</dbReference>
<comment type="caution">
    <text evidence="9">The sequence shown here is derived from an EMBL/GenBank/DDBJ whole genome shotgun (WGS) entry which is preliminary data.</text>
</comment>
<evidence type="ECO:0000256" key="3">
    <source>
        <dbReference type="ARBA" id="ARBA00022630"/>
    </source>
</evidence>
<dbReference type="PANTHER" id="PTHR42707">
    <property type="entry name" value="ACYL-COA DEHYDROGENASE"/>
    <property type="match status" value="1"/>
</dbReference>
<evidence type="ECO:0000259" key="8">
    <source>
        <dbReference type="Pfam" id="PF18158"/>
    </source>
</evidence>
<evidence type="ECO:0000259" key="7">
    <source>
        <dbReference type="Pfam" id="PF02770"/>
    </source>
</evidence>
<dbReference type="PANTHER" id="PTHR42707:SF3">
    <property type="entry name" value="ACYL-COA DEHYDROGENASE AIDB-RELATED"/>
    <property type="match status" value="1"/>
</dbReference>
<keyword evidence="10" id="KW-1185">Reference proteome</keyword>
<dbReference type="Gene3D" id="2.40.110.20">
    <property type="match status" value="1"/>
</dbReference>
<proteinExistence type="inferred from homology"/>
<protein>
    <submittedName>
        <fullName evidence="9">DNA alkylation response protein</fullName>
    </submittedName>
</protein>
<dbReference type="EMBL" id="NDXW01000001">
    <property type="protein sequence ID" value="RDH44018.1"/>
    <property type="molecule type" value="Genomic_DNA"/>
</dbReference>
<dbReference type="InterPro" id="IPR006089">
    <property type="entry name" value="Acyl-CoA_DH_CS"/>
</dbReference>
<keyword evidence="5" id="KW-0560">Oxidoreductase</keyword>
<dbReference type="PROSITE" id="PS00072">
    <property type="entry name" value="ACYL_COA_DH_1"/>
    <property type="match status" value="1"/>
</dbReference>
<dbReference type="Pfam" id="PF02770">
    <property type="entry name" value="Acyl-CoA_dh_M"/>
    <property type="match status" value="1"/>
</dbReference>
<keyword evidence="3 5" id="KW-0285">Flavoprotein</keyword>
<dbReference type="InterPro" id="IPR041504">
    <property type="entry name" value="AidB_N"/>
</dbReference>
<evidence type="ECO:0000256" key="1">
    <source>
        <dbReference type="ARBA" id="ARBA00001974"/>
    </source>
</evidence>
<dbReference type="Pfam" id="PF00441">
    <property type="entry name" value="Acyl-CoA_dh_1"/>
    <property type="match status" value="1"/>
</dbReference>
<dbReference type="InterPro" id="IPR052904">
    <property type="entry name" value="Acyl-CoA_dehydrogenase-like"/>
</dbReference>